<evidence type="ECO:0000259" key="17">
    <source>
        <dbReference type="PROSITE" id="PS50089"/>
    </source>
</evidence>
<evidence type="ECO:0000256" key="6">
    <source>
        <dbReference type="ARBA" id="ARBA00017157"/>
    </source>
</evidence>
<dbReference type="FunFam" id="3.30.40.10:FF:000038">
    <property type="entry name" value="E3 ubiquitin-protein ligase listerin"/>
    <property type="match status" value="1"/>
</dbReference>
<feature type="compositionally biased region" description="Low complexity" evidence="16">
    <location>
        <begin position="15"/>
        <end position="25"/>
    </location>
</feature>
<keyword evidence="12 15" id="KW-0833">Ubl conjugation pathway</keyword>
<evidence type="ECO:0000313" key="20">
    <source>
        <dbReference type="Proteomes" id="UP000694044"/>
    </source>
</evidence>
<comment type="function">
    <text evidence="15">E3 ubiquitin-protein ligase. Component of the ribosome quality control complex (RQC), a ribosome-associated complex that mediates ubiquitination and extraction of incompletely synthesized nascent chains for proteasomal degradation.</text>
</comment>
<evidence type="ECO:0000256" key="7">
    <source>
        <dbReference type="ARBA" id="ARBA00022490"/>
    </source>
</evidence>
<organism evidence="19 20">
    <name type="scientific">Phytophthora pseudosyringae</name>
    <dbReference type="NCBI Taxonomy" id="221518"/>
    <lineage>
        <taxon>Eukaryota</taxon>
        <taxon>Sar</taxon>
        <taxon>Stramenopiles</taxon>
        <taxon>Oomycota</taxon>
        <taxon>Peronosporomycetes</taxon>
        <taxon>Peronosporales</taxon>
        <taxon>Peronosporaceae</taxon>
        <taxon>Phytophthora</taxon>
    </lineage>
</organism>
<dbReference type="Pfam" id="PF22999">
    <property type="entry name" value="LTN1_E3_ligase_6th"/>
    <property type="match status" value="1"/>
</dbReference>
<keyword evidence="20" id="KW-1185">Reference proteome</keyword>
<dbReference type="InterPro" id="IPR039804">
    <property type="entry name" value="RING-CH-C4HC3_LTN1"/>
</dbReference>
<dbReference type="PANTHER" id="PTHR12389">
    <property type="entry name" value="ZINC FINGER PROTEIN 294"/>
    <property type="match status" value="1"/>
</dbReference>
<dbReference type="InterPro" id="IPR054476">
    <property type="entry name" value="Ltn1_N"/>
</dbReference>
<dbReference type="EC" id="2.3.2.27" evidence="5 15"/>
<gene>
    <name evidence="19" type="primary">LTN1</name>
    <name evidence="19" type="ORF">PHYPSEUDO_014166</name>
</gene>
<evidence type="ECO:0000256" key="5">
    <source>
        <dbReference type="ARBA" id="ARBA00012483"/>
    </source>
</evidence>
<dbReference type="GO" id="GO:1990116">
    <property type="term" value="P:ribosome-associated ubiquitin-dependent protein catabolic process"/>
    <property type="evidence" value="ECO:0007669"/>
    <property type="project" value="UniProtKB-UniRule"/>
</dbReference>
<keyword evidence="10" id="KW-0677">Repeat</keyword>
<keyword evidence="8 15" id="KW-0808">Transferase</keyword>
<dbReference type="GO" id="GO:0005829">
    <property type="term" value="C:cytosol"/>
    <property type="evidence" value="ECO:0007669"/>
    <property type="project" value="UniProtKB-SubCell"/>
</dbReference>
<comment type="caution">
    <text evidence="19">The sequence shown here is derived from an EMBL/GenBank/DDBJ whole genome shotgun (WGS) entry which is preliminary data.</text>
</comment>
<dbReference type="EMBL" id="JAGDFM010000079">
    <property type="protein sequence ID" value="KAG7387403.1"/>
    <property type="molecule type" value="Genomic_DNA"/>
</dbReference>
<keyword evidence="7" id="KW-0963">Cytoplasm</keyword>
<dbReference type="InterPro" id="IPR054477">
    <property type="entry name" value="LTN1_E3_ligase_6th"/>
</dbReference>
<evidence type="ECO:0000256" key="16">
    <source>
        <dbReference type="SAM" id="MobiDB-lite"/>
    </source>
</evidence>
<dbReference type="GO" id="GO:1990112">
    <property type="term" value="C:RQC complex"/>
    <property type="evidence" value="ECO:0007669"/>
    <property type="project" value="UniProtKB-UniRule"/>
</dbReference>
<accession>A0A8T1W5I3</accession>
<dbReference type="Proteomes" id="UP000694044">
    <property type="component" value="Unassembled WGS sequence"/>
</dbReference>
<keyword evidence="9 15" id="KW-0479">Metal-binding</keyword>
<feature type="domain" description="RING-CH-type" evidence="18">
    <location>
        <begin position="1800"/>
        <end position="1859"/>
    </location>
</feature>
<evidence type="ECO:0000256" key="4">
    <source>
        <dbReference type="ARBA" id="ARBA00007997"/>
    </source>
</evidence>
<dbReference type="PANTHER" id="PTHR12389:SF0">
    <property type="entry name" value="E3 UBIQUITIN-PROTEIN LIGASE LISTERIN"/>
    <property type="match status" value="1"/>
</dbReference>
<comment type="similarity">
    <text evidence="4 15">Belongs to the LTN1 family.</text>
</comment>
<dbReference type="Pfam" id="PF22958">
    <property type="entry name" value="Ltn1_1st"/>
    <property type="match status" value="1"/>
</dbReference>
<keyword evidence="13 15" id="KW-0862">Zinc</keyword>
<dbReference type="Pfam" id="PF23009">
    <property type="entry name" value="UBC_like"/>
    <property type="match status" value="1"/>
</dbReference>
<dbReference type="OrthoDB" id="6108at2759"/>
<dbReference type="GO" id="GO:0072344">
    <property type="term" value="P:rescue of stalled ribosome"/>
    <property type="evidence" value="ECO:0007669"/>
    <property type="project" value="UniProtKB-UniRule"/>
</dbReference>
<evidence type="ECO:0000313" key="19">
    <source>
        <dbReference type="EMBL" id="KAG7387403.1"/>
    </source>
</evidence>
<evidence type="ECO:0000256" key="11">
    <source>
        <dbReference type="ARBA" id="ARBA00022771"/>
    </source>
</evidence>
<protein>
    <recommendedName>
        <fullName evidence="6 15">E3 ubiquitin-protein ligase listerin</fullName>
        <ecNumber evidence="5 15">2.3.2.27</ecNumber>
    </recommendedName>
    <alternativeName>
        <fullName evidence="15">RING-type E3 ubiquitin transferase listerin</fullName>
    </alternativeName>
</protein>
<evidence type="ECO:0000256" key="12">
    <source>
        <dbReference type="ARBA" id="ARBA00022786"/>
    </source>
</evidence>
<dbReference type="SMART" id="SM00744">
    <property type="entry name" value="RINGv"/>
    <property type="match status" value="1"/>
</dbReference>
<evidence type="ECO:0000259" key="18">
    <source>
        <dbReference type="PROSITE" id="PS51292"/>
    </source>
</evidence>
<dbReference type="InterPro" id="IPR039795">
    <property type="entry name" value="LTN1/Rkr1"/>
</dbReference>
<evidence type="ECO:0000256" key="2">
    <source>
        <dbReference type="ARBA" id="ARBA00004514"/>
    </source>
</evidence>
<reference evidence="19" key="1">
    <citation type="submission" date="2021-02" db="EMBL/GenBank/DDBJ databases">
        <authorList>
            <person name="Palmer J.M."/>
        </authorList>
    </citation>
    <scope>NUCLEOTIDE SEQUENCE</scope>
    <source>
        <strain evidence="19">SCRP734</strain>
    </source>
</reference>
<dbReference type="GO" id="GO:0008270">
    <property type="term" value="F:zinc ion binding"/>
    <property type="evidence" value="ECO:0007669"/>
    <property type="project" value="UniProtKB-KW"/>
</dbReference>
<dbReference type="CDD" id="cd16491">
    <property type="entry name" value="RING-CH-C4HC3_LTN1"/>
    <property type="match status" value="1"/>
</dbReference>
<comment type="subunit">
    <text evidence="15">Component of the ribosome quality control complex (RQC).</text>
</comment>
<feature type="domain" description="RING-type" evidence="17">
    <location>
        <begin position="1808"/>
        <end position="1855"/>
    </location>
</feature>
<evidence type="ECO:0000256" key="13">
    <source>
        <dbReference type="ARBA" id="ARBA00022833"/>
    </source>
</evidence>
<keyword evidence="11 14" id="KW-0863">Zinc-finger</keyword>
<evidence type="ECO:0000256" key="15">
    <source>
        <dbReference type="RuleBase" id="RU367090"/>
    </source>
</evidence>
<comment type="catalytic activity">
    <reaction evidence="1 15">
        <text>S-ubiquitinyl-[E2 ubiquitin-conjugating enzyme]-L-cysteine + [acceptor protein]-L-lysine = [E2 ubiquitin-conjugating enzyme]-L-cysteine + N(6)-ubiquitinyl-[acceptor protein]-L-lysine.</text>
        <dbReference type="EC" id="2.3.2.27"/>
    </reaction>
</comment>
<dbReference type="InterPro" id="IPR054478">
    <property type="entry name" value="LTN1_UBC"/>
</dbReference>
<sequence length="1859" mass="205406">MAPKKNKQRERLEQSRASSSARAHQSLLASAGPAAAAPAFIGFASFAQPAPNAVQATPKAGAFYAKPAVQSIYDGSDHEVALALKMLAKKGAVTKTKALQTFLADVLPPRQPADIRPMLGHFAQLYTFEMRDQNDRKVRQLLNEVLAALADKMRPRAFVPHLQRLLPYWFLAMHDVNADVAAVAKKAFNTLFPETDMQKAVLEEHLPPMMEEFQSFFSKTPDTFEGIPLQPDEKEERYERCVSAAVLSIDAVVKFFAEQQMTDKLRDEDATCSVATVVASDKFTRLATASSKHPNFSRDNVRRAMYVALVTLSTRAKEIVAAREEAFGKVVLGILGDKSPANHEAMWNAVLTFLQTFPNVWHSSASFPKFVVSAVYPRLFAQIRHGFYGSGRSSFPTLLPFLSMVPLSVAVVPAKGQSALYTGVLEQCWKFIESKDARFCEPPAITAFFECITGFFSIFLKESANAAWLSEQDAEPFEANYVNQFEKVCVSSLTTTLSSPEFPEGDVALFASGMLEMSSRLRSFSGDSDMINTLKDGFTEKLHTWTRQAISSMVSKLSFVPSRVTTLIGAGVADAKDRSEDKEASQWLSTSKEVYEQSLDQVDTLVVESTFSPAKNASIARLLEAINGVCKAHPLDLLLLNGTDTPMETHFDGHYRPVFHALSEWKRSANSKSVAKTMRIALELTRPFFLAAKEKKRFLLQLFQDCDVQFGDMADASDIIQYGLQFPITEQGNKLWLSCGSWQNRFESGVSVSDQSDPTLQALQAIWQGKLLDEFLMISLKGRLDDLDASAFTTLLKACLGGLSNFPVVSSDAVVILCHFVLQNGADSSDAVVVQILTQLCELFYKLNGELPAELEVVEGQLYKLLFHLSARGSYRAEASALWARTVRSSLKKWSSTRTKTFVNELAGHVNGFLLADLPAGTVSFNTKLFAAYVKSYVQLGADQAFFSVSQLVEKLDAINLRCNEDSKEKLFYSRVLSGLGEVCEDEQVVDVLQAYFTSLISEHEEKAVGLVAKLVDVDVTHALTWVVFHSDDHIQRGVELVEILESYLTLEHLYEALKLTSGVLDKALRAALATCRGEHKREIVEYRDVVFLSKNQGAPALNQNVSLLTQEQHEKLDELSVAVLSIFSSVGERVQFVQGPVDGDWKAASTQTVAISLFSAMYSDNEASGGVVSVLKGFFALSDRDAISKPAIGLFEYLRLVTRAVKEEEKLSIAASIAKQEVINLSTQESIIPQLVEMLAPGSPIVVAIDQWVTVTEYVAALAVYLPDATSEFRNAWENVARLAVTHAIAGKAETAKTAAIKIQKRSSTLGDRRIIKGDEERIVLGYSDELATARLALMNLVSAMYDSNPDALQELAAHYREALLSTVLCALSESAELKASIVTTYVALGAPSQCFQLVNLWYSVEEVLATALPALRSTLTSIPDIDHVNRLVLESFGGIETLASLFNGKRYPLQPVLRVLLYILASYSGALRLRNYDASAIDVNAEDEAATESALAKVLIPKALRSALRAVFADKHGESSAANIRMRSRKQKVLEREDLTGKLLLWDLFLQLFPSSGSGGESSRGGEGASTTLIASSLSSYVARHGMLTNFLNFSSALLSQEPQSASKAAISELQDTALFDVADLDKKEDDATWSLHKARVFQLGTRVFFRTVVRLPAMVRSWWNDDCSRATRSWAAKYFEDHITPSVLAAELELIQKAGESTSAVGESWDDEEMTVKGSRVSREITTTYMKDECALEMVVRVPSSYPLRCVEVECTKRIGISEDRWRRWVLQIIRVTSSRDGSLLDAVLLWKHNVDKEFEGVEPCPICYSILNPKNMGLPSLPCKTCNNKYHNSCLYKWFNQSGKNKCPICQQPFC</sequence>
<comment type="subcellular location">
    <subcellularLocation>
        <location evidence="2">Cytoplasm</location>
        <location evidence="2">Cytosol</location>
    </subcellularLocation>
</comment>
<evidence type="ECO:0000256" key="3">
    <source>
        <dbReference type="ARBA" id="ARBA00004906"/>
    </source>
</evidence>
<dbReference type="GO" id="GO:0061630">
    <property type="term" value="F:ubiquitin protein ligase activity"/>
    <property type="evidence" value="ECO:0007669"/>
    <property type="project" value="UniProtKB-UniRule"/>
</dbReference>
<dbReference type="PROSITE" id="PS50089">
    <property type="entry name" value="ZF_RING_2"/>
    <property type="match status" value="1"/>
</dbReference>
<evidence type="ECO:0000256" key="14">
    <source>
        <dbReference type="PROSITE-ProRule" id="PRU00175"/>
    </source>
</evidence>
<dbReference type="GO" id="GO:0043023">
    <property type="term" value="F:ribosomal large subunit binding"/>
    <property type="evidence" value="ECO:0007669"/>
    <property type="project" value="TreeGrafter"/>
</dbReference>
<dbReference type="InterPro" id="IPR001841">
    <property type="entry name" value="Znf_RING"/>
</dbReference>
<dbReference type="InterPro" id="IPR011016">
    <property type="entry name" value="Znf_RING-CH"/>
</dbReference>
<feature type="region of interest" description="Disordered" evidence="16">
    <location>
        <begin position="1"/>
        <end position="25"/>
    </location>
</feature>
<evidence type="ECO:0000256" key="8">
    <source>
        <dbReference type="ARBA" id="ARBA00022679"/>
    </source>
</evidence>
<name>A0A8T1W5I3_9STRA</name>
<comment type="pathway">
    <text evidence="3 15">Protein modification; protein ubiquitination.</text>
</comment>
<evidence type="ECO:0000256" key="1">
    <source>
        <dbReference type="ARBA" id="ARBA00000900"/>
    </source>
</evidence>
<dbReference type="PROSITE" id="PS51292">
    <property type="entry name" value="ZF_RING_CH"/>
    <property type="match status" value="1"/>
</dbReference>
<evidence type="ECO:0000256" key="10">
    <source>
        <dbReference type="ARBA" id="ARBA00022737"/>
    </source>
</evidence>
<proteinExistence type="inferred from homology"/>
<evidence type="ECO:0000256" key="9">
    <source>
        <dbReference type="ARBA" id="ARBA00022723"/>
    </source>
</evidence>